<dbReference type="AlphaFoldDB" id="A0A1G5RY60"/>
<dbReference type="InterPro" id="IPR052159">
    <property type="entry name" value="Competence_DNA_uptake"/>
</dbReference>
<gene>
    <name evidence="2" type="ORF">SAMN02910350_01398</name>
</gene>
<proteinExistence type="predicted"/>
<name>A0A1G5RY60_PSEXY</name>
<reference evidence="2 3" key="1">
    <citation type="submission" date="2016-10" db="EMBL/GenBank/DDBJ databases">
        <authorList>
            <person name="de Groot N.N."/>
        </authorList>
    </citation>
    <scope>NUCLEOTIDE SEQUENCE [LARGE SCALE GENOMIC DNA]</scope>
    <source>
        <strain evidence="2 3">DSM 10317</strain>
    </source>
</reference>
<keyword evidence="1" id="KW-1133">Transmembrane helix</keyword>
<organism evidence="2 3">
    <name type="scientific">Pseudobutyrivibrio xylanivorans</name>
    <dbReference type="NCBI Taxonomy" id="185007"/>
    <lineage>
        <taxon>Bacteria</taxon>
        <taxon>Bacillati</taxon>
        <taxon>Bacillota</taxon>
        <taxon>Clostridia</taxon>
        <taxon>Lachnospirales</taxon>
        <taxon>Lachnospiraceae</taxon>
        <taxon>Pseudobutyrivibrio</taxon>
    </lineage>
</organism>
<evidence type="ECO:0000313" key="2">
    <source>
        <dbReference type="EMBL" id="SCZ78690.1"/>
    </source>
</evidence>
<dbReference type="SUPFAM" id="SSF56281">
    <property type="entry name" value="Metallo-hydrolase/oxidoreductase"/>
    <property type="match status" value="1"/>
</dbReference>
<dbReference type="Proteomes" id="UP000199428">
    <property type="component" value="Unassembled WGS sequence"/>
</dbReference>
<feature type="transmembrane region" description="Helical" evidence="1">
    <location>
        <begin position="76"/>
        <end position="95"/>
    </location>
</feature>
<keyword evidence="1" id="KW-0812">Transmembrane</keyword>
<dbReference type="PANTHER" id="PTHR30619:SF1">
    <property type="entry name" value="RECOMBINATION PROTEIN 2"/>
    <property type="match status" value="1"/>
</dbReference>
<evidence type="ECO:0000313" key="3">
    <source>
        <dbReference type="Proteomes" id="UP000199428"/>
    </source>
</evidence>
<feature type="transmembrane region" description="Helical" evidence="1">
    <location>
        <begin position="107"/>
        <end position="127"/>
    </location>
</feature>
<dbReference type="InterPro" id="IPR036866">
    <property type="entry name" value="RibonucZ/Hydroxyglut_hydro"/>
</dbReference>
<accession>A0A1G5RY60</accession>
<feature type="transmembrane region" description="Helical" evidence="1">
    <location>
        <begin position="43"/>
        <end position="64"/>
    </location>
</feature>
<keyword evidence="1" id="KW-0472">Membrane</keyword>
<protein>
    <recommendedName>
        <fullName evidence="4">MBL fold metallo-hydrolase</fullName>
    </recommendedName>
</protein>
<evidence type="ECO:0000256" key="1">
    <source>
        <dbReference type="SAM" id="Phobius"/>
    </source>
</evidence>
<sequence>MDWINYFIDVTRNYWGSLGYPLLFAIGLVLIFIFEKEKIKRYVFLWYTGLVLVFIYNPITLFLSRKYLEPSTFDQYFLRFFSLILVMVIIGYGITLGIGKLKGGKKLIGVMAACVAIVILGRCIYVEDWYTKAENRNKVPQDVVTICDLFADYEEDTIRIMAPQDVAVYLRQMDSRFSMPYSRYIADEAYELTNLKPEVGDVAKYAKSNDVDYVVVSAIDDILNAYLNYGFTLYGRTPNYAVLIPNNPRWVLTEYEDKSGDQGLAYSLKNLRDGTFILIDGGNAGNEQQMRDVIMENGGVVNAWILTHYHKDHIDTFNAIYENPQGIKIINIYATPLDADTFYSLNLQEWDDVDTYEKFQEITKDAENINMVKRDDELTFSDGLKLTFFNAMDDVVLNSEGREDIPNNDSLVFKIETKNRSALICADAHSKYIADYLVKTYGDKLDSDILQCGHHGNNSMPTETGFYEAVSPEVAIFDGPDWLMTSADYTAGALASYLKDLGARIVWYKTAPNVFGF</sequence>
<dbReference type="PANTHER" id="PTHR30619">
    <property type="entry name" value="DNA INTERNALIZATION/COMPETENCE PROTEIN COMEC/REC2"/>
    <property type="match status" value="1"/>
</dbReference>
<feature type="transmembrane region" description="Helical" evidence="1">
    <location>
        <begin position="14"/>
        <end position="34"/>
    </location>
</feature>
<dbReference type="Gene3D" id="3.60.15.10">
    <property type="entry name" value="Ribonuclease Z/Hydroxyacylglutathione hydrolase-like"/>
    <property type="match status" value="1"/>
</dbReference>
<dbReference type="RefSeq" id="WP_090162333.1">
    <property type="nucleotide sequence ID" value="NZ_FMWK01000006.1"/>
</dbReference>
<evidence type="ECO:0008006" key="4">
    <source>
        <dbReference type="Google" id="ProtNLM"/>
    </source>
</evidence>
<dbReference type="EMBL" id="FMWK01000006">
    <property type="protein sequence ID" value="SCZ78690.1"/>
    <property type="molecule type" value="Genomic_DNA"/>
</dbReference>